<feature type="compositionally biased region" description="Polar residues" evidence="1">
    <location>
        <begin position="137"/>
        <end position="152"/>
    </location>
</feature>
<gene>
    <name evidence="3" type="ORF">TVY486_1106220</name>
</gene>
<proteinExistence type="predicted"/>
<evidence type="ECO:0000313" key="3">
    <source>
        <dbReference type="EMBL" id="CCC53138.1"/>
    </source>
</evidence>
<sequence length="243" mass="26336">MLFLLFLFLGALGTRAEVMRASCDFKRGRNVNCSIAVCYTAMGDKETGNVTCTCEDHETSKYYTLEFHERGEDECTITALVKTTSCTHGEKNCVEKKFEELQQSKFALRCECGSGVGVQNQGRKGVSVDNQGKKSEGAQNQGKKSEGVQNQVKEAEGGQGRENGNNKEPVPHESTGAQNADQLGEPRSTEKGTGGPSASNRNAEESTQSGKAEKRVSAAARSSQEVAFLHLFLPFIAVMPRIN</sequence>
<keyword evidence="2" id="KW-0732">Signal</keyword>
<reference evidence="3" key="1">
    <citation type="journal article" date="2012" name="Proc. Natl. Acad. Sci. U.S.A.">
        <title>Antigenic diversity is generated by distinct evolutionary mechanisms in African trypanosome species.</title>
        <authorList>
            <person name="Jackson A.P."/>
            <person name="Berry A."/>
            <person name="Aslett M."/>
            <person name="Allison H.C."/>
            <person name="Burton P."/>
            <person name="Vavrova-Anderson J."/>
            <person name="Brown R."/>
            <person name="Browne H."/>
            <person name="Corton N."/>
            <person name="Hauser H."/>
            <person name="Gamble J."/>
            <person name="Gilderthorp R."/>
            <person name="Marcello L."/>
            <person name="McQuillan J."/>
            <person name="Otto T.D."/>
            <person name="Quail M.A."/>
            <person name="Sanders M.J."/>
            <person name="van Tonder A."/>
            <person name="Ginger M.L."/>
            <person name="Field M.C."/>
            <person name="Barry J.D."/>
            <person name="Hertz-Fowler C."/>
            <person name="Berriman M."/>
        </authorList>
    </citation>
    <scope>NUCLEOTIDE SEQUENCE</scope>
    <source>
        <strain evidence="3">Y486</strain>
    </source>
</reference>
<accession>G0UBE3</accession>
<feature type="chain" id="PRO_5003409930" evidence="2">
    <location>
        <begin position="17"/>
        <end position="243"/>
    </location>
</feature>
<feature type="compositionally biased region" description="Polar residues" evidence="1">
    <location>
        <begin position="196"/>
        <end position="210"/>
    </location>
</feature>
<evidence type="ECO:0000256" key="1">
    <source>
        <dbReference type="SAM" id="MobiDB-lite"/>
    </source>
</evidence>
<evidence type="ECO:0000256" key="2">
    <source>
        <dbReference type="SAM" id="SignalP"/>
    </source>
</evidence>
<feature type="signal peptide" evidence="2">
    <location>
        <begin position="1"/>
        <end position="16"/>
    </location>
</feature>
<dbReference type="EMBL" id="HE573027">
    <property type="protein sequence ID" value="CCC53138.1"/>
    <property type="molecule type" value="Genomic_DNA"/>
</dbReference>
<name>G0UBE3_TRYVY</name>
<feature type="region of interest" description="Disordered" evidence="1">
    <location>
        <begin position="121"/>
        <end position="222"/>
    </location>
</feature>
<protein>
    <submittedName>
        <fullName evidence="3">Uncharacterized protein</fullName>
    </submittedName>
</protein>
<organism evidence="3">
    <name type="scientific">Trypanosoma vivax (strain Y486)</name>
    <dbReference type="NCBI Taxonomy" id="1055687"/>
    <lineage>
        <taxon>Eukaryota</taxon>
        <taxon>Discoba</taxon>
        <taxon>Euglenozoa</taxon>
        <taxon>Kinetoplastea</taxon>
        <taxon>Metakinetoplastina</taxon>
        <taxon>Trypanosomatida</taxon>
        <taxon>Trypanosomatidae</taxon>
        <taxon>Trypanosoma</taxon>
        <taxon>Duttonella</taxon>
    </lineage>
</organism>
<dbReference type="AlphaFoldDB" id="G0UBE3"/>